<dbReference type="eggNOG" id="KOG0831">
    <property type="taxonomic scope" value="Eukaryota"/>
</dbReference>
<comment type="pathway">
    <text evidence="3">Lipid metabolism.</text>
</comment>
<keyword evidence="10 14" id="KW-1133">Transmembrane helix</keyword>
<evidence type="ECO:0000256" key="1">
    <source>
        <dbReference type="ARBA" id="ARBA00004477"/>
    </source>
</evidence>
<keyword evidence="7 14" id="KW-0812">Transmembrane</keyword>
<evidence type="ECO:0000256" key="10">
    <source>
        <dbReference type="ARBA" id="ARBA00022989"/>
    </source>
</evidence>
<keyword evidence="8" id="KW-0319">Glycerol metabolism</keyword>
<evidence type="ECO:0000313" key="15">
    <source>
        <dbReference type="EMBL" id="EAS05845.1"/>
    </source>
</evidence>
<protein>
    <recommendedName>
        <fullName evidence="14">Acyltransferase</fullName>
        <ecNumber evidence="14">2.3.1.-</ecNumber>
    </recommendedName>
</protein>
<evidence type="ECO:0000256" key="4">
    <source>
        <dbReference type="ARBA" id="ARBA00005420"/>
    </source>
</evidence>
<gene>
    <name evidence="15" type="ORF">TTHERM_00971690</name>
</gene>
<dbReference type="Pfam" id="PF03982">
    <property type="entry name" value="DAGAT"/>
    <property type="match status" value="1"/>
</dbReference>
<dbReference type="CDD" id="cd07987">
    <property type="entry name" value="LPLAT_MGAT-like"/>
    <property type="match status" value="1"/>
</dbReference>
<dbReference type="EC" id="2.3.1.-" evidence="14"/>
<organism evidence="15 16">
    <name type="scientific">Tetrahymena thermophila (strain SB210)</name>
    <dbReference type="NCBI Taxonomy" id="312017"/>
    <lineage>
        <taxon>Eukaryota</taxon>
        <taxon>Sar</taxon>
        <taxon>Alveolata</taxon>
        <taxon>Ciliophora</taxon>
        <taxon>Intramacronucleata</taxon>
        <taxon>Oligohymenophorea</taxon>
        <taxon>Hymenostomatida</taxon>
        <taxon>Tetrahymenina</taxon>
        <taxon>Tetrahymenidae</taxon>
        <taxon>Tetrahymena</taxon>
    </lineage>
</organism>
<keyword evidence="16" id="KW-1185">Reference proteome</keyword>
<reference evidence="16" key="1">
    <citation type="journal article" date="2006" name="PLoS Biol.">
        <title>Macronuclear genome sequence of the ciliate Tetrahymena thermophila, a model eukaryote.</title>
        <authorList>
            <person name="Eisen J.A."/>
            <person name="Coyne R.S."/>
            <person name="Wu M."/>
            <person name="Wu D."/>
            <person name="Thiagarajan M."/>
            <person name="Wortman J.R."/>
            <person name="Badger J.H."/>
            <person name="Ren Q."/>
            <person name="Amedeo P."/>
            <person name="Jones K.M."/>
            <person name="Tallon L.J."/>
            <person name="Delcher A.L."/>
            <person name="Salzberg S.L."/>
            <person name="Silva J.C."/>
            <person name="Haas B.J."/>
            <person name="Majoros W.H."/>
            <person name="Farzad M."/>
            <person name="Carlton J.M."/>
            <person name="Smith R.K. Jr."/>
            <person name="Garg J."/>
            <person name="Pearlman R.E."/>
            <person name="Karrer K.M."/>
            <person name="Sun L."/>
            <person name="Manning G."/>
            <person name="Elde N.C."/>
            <person name="Turkewitz A.P."/>
            <person name="Asai D.J."/>
            <person name="Wilkes D.E."/>
            <person name="Wang Y."/>
            <person name="Cai H."/>
            <person name="Collins K."/>
            <person name="Stewart B.A."/>
            <person name="Lee S.R."/>
            <person name="Wilamowska K."/>
            <person name="Weinberg Z."/>
            <person name="Ruzzo W.L."/>
            <person name="Wloga D."/>
            <person name="Gaertig J."/>
            <person name="Frankel J."/>
            <person name="Tsao C.-C."/>
            <person name="Gorovsky M.A."/>
            <person name="Keeling P.J."/>
            <person name="Waller R.F."/>
            <person name="Patron N.J."/>
            <person name="Cherry J.M."/>
            <person name="Stover N.A."/>
            <person name="Krieger C.J."/>
            <person name="del Toro C."/>
            <person name="Ryder H.F."/>
            <person name="Williamson S.C."/>
            <person name="Barbeau R.A."/>
            <person name="Hamilton E.P."/>
            <person name="Orias E."/>
        </authorList>
    </citation>
    <scope>NUCLEOTIDE SEQUENCE [LARGE SCALE GENOMIC DNA]</scope>
    <source>
        <strain evidence="16">SB210</strain>
    </source>
</reference>
<dbReference type="GO" id="GO:0019432">
    <property type="term" value="P:triglyceride biosynthetic process"/>
    <property type="evidence" value="ECO:0007669"/>
    <property type="project" value="TreeGrafter"/>
</dbReference>
<dbReference type="InParanoid" id="Q24DK3"/>
<evidence type="ECO:0000256" key="5">
    <source>
        <dbReference type="ARBA" id="ARBA00022516"/>
    </source>
</evidence>
<evidence type="ECO:0000256" key="8">
    <source>
        <dbReference type="ARBA" id="ARBA00022798"/>
    </source>
</evidence>
<comment type="pathway">
    <text evidence="2">Glycerolipid metabolism; triacylglycerol biosynthesis.</text>
</comment>
<dbReference type="GO" id="GO:0005789">
    <property type="term" value="C:endoplasmic reticulum membrane"/>
    <property type="evidence" value="ECO:0007669"/>
    <property type="project" value="UniProtKB-SubCell"/>
</dbReference>
<dbReference type="InterPro" id="IPR007130">
    <property type="entry name" value="DAGAT"/>
</dbReference>
<accession>Q24DK3</accession>
<dbReference type="RefSeq" id="XP_001026090.1">
    <property type="nucleotide sequence ID" value="XM_001026090.1"/>
</dbReference>
<dbReference type="PANTHER" id="PTHR12317:SF0">
    <property type="entry name" value="ACYLTRANSFERASE"/>
    <property type="match status" value="1"/>
</dbReference>
<evidence type="ECO:0000256" key="9">
    <source>
        <dbReference type="ARBA" id="ARBA00022824"/>
    </source>
</evidence>
<sequence>MSGSDSDNKRPTRNLKSVIGSTFFAIYNFLPVLMVYIYYKAITGNLICIALSIIQIYAQATAKKSTLYRKFLTYFSAEYFFDEYTLKKEEELAPEKTLLAVHPHNVYTVGLSIHDYAGRLGNQLICGSRMLLYTPLLGLVHKWGGVTTVDAANLKSLMSKNKNISILPGGFEEATLTTPKENRVFIKNRKGFIKYALRYGYNVHPVYIFNENKIFYTLEKFEQFRLLLNKLKLVGVIFWSRFGCIPEPCSKVNTVVGKAIKMPKIENPTDDEVDKYHEIYVNALKDLFDRNKALYGQKDEVLKIY</sequence>
<dbReference type="AlphaFoldDB" id="Q24DK3"/>
<evidence type="ECO:0000256" key="6">
    <source>
        <dbReference type="ARBA" id="ARBA00022679"/>
    </source>
</evidence>
<name>Q24DK3_TETTS</name>
<keyword evidence="6 14" id="KW-0808">Transferase</keyword>
<dbReference type="GO" id="GO:0006071">
    <property type="term" value="P:glycerol metabolic process"/>
    <property type="evidence" value="ECO:0007669"/>
    <property type="project" value="UniProtKB-KW"/>
</dbReference>
<keyword evidence="5" id="KW-0444">Lipid biosynthesis</keyword>
<dbReference type="GO" id="GO:0004144">
    <property type="term" value="F:diacylglycerol O-acyltransferase activity"/>
    <property type="evidence" value="ECO:0007669"/>
    <property type="project" value="TreeGrafter"/>
</dbReference>
<comment type="similarity">
    <text evidence="4 14">Belongs to the diacylglycerol acyltransferase family.</text>
</comment>
<evidence type="ECO:0000313" key="16">
    <source>
        <dbReference type="Proteomes" id="UP000009168"/>
    </source>
</evidence>
<comment type="subcellular location">
    <subcellularLocation>
        <location evidence="1 14">Endoplasmic reticulum membrane</location>
        <topology evidence="1 14">Multi-pass membrane protein</topology>
    </subcellularLocation>
</comment>
<dbReference type="OrthoDB" id="264532at2759"/>
<dbReference type="PANTHER" id="PTHR12317">
    <property type="entry name" value="DIACYLGLYCEROL O-ACYLTRANSFERASE"/>
    <property type="match status" value="1"/>
</dbReference>
<dbReference type="EMBL" id="GG662319">
    <property type="protein sequence ID" value="EAS05845.1"/>
    <property type="molecule type" value="Genomic_DNA"/>
</dbReference>
<dbReference type="HOGENOM" id="CLU_054312_0_0_1"/>
<keyword evidence="11" id="KW-0443">Lipid metabolism</keyword>
<evidence type="ECO:0000256" key="7">
    <source>
        <dbReference type="ARBA" id="ARBA00022692"/>
    </source>
</evidence>
<proteinExistence type="inferred from homology"/>
<dbReference type="STRING" id="312017.Q24DK3"/>
<comment type="caution">
    <text evidence="14">Lacks conserved residue(s) required for the propagation of feature annotation.</text>
</comment>
<evidence type="ECO:0000256" key="11">
    <source>
        <dbReference type="ARBA" id="ARBA00023098"/>
    </source>
</evidence>
<keyword evidence="13 15" id="KW-0012">Acyltransferase</keyword>
<keyword evidence="9 14" id="KW-0256">Endoplasmic reticulum</keyword>
<dbReference type="KEGG" id="tet:TTHERM_00971690"/>
<evidence type="ECO:0000256" key="3">
    <source>
        <dbReference type="ARBA" id="ARBA00005189"/>
    </source>
</evidence>
<dbReference type="OMA" id="QKSITIM"/>
<evidence type="ECO:0000256" key="14">
    <source>
        <dbReference type="RuleBase" id="RU367023"/>
    </source>
</evidence>
<keyword evidence="12 14" id="KW-0472">Membrane</keyword>
<feature type="transmembrane region" description="Helical" evidence="14">
    <location>
        <begin position="18"/>
        <end position="38"/>
    </location>
</feature>
<evidence type="ECO:0000256" key="12">
    <source>
        <dbReference type="ARBA" id="ARBA00023136"/>
    </source>
</evidence>
<dbReference type="GeneID" id="7837198"/>
<evidence type="ECO:0000256" key="2">
    <source>
        <dbReference type="ARBA" id="ARBA00004771"/>
    </source>
</evidence>
<dbReference type="Proteomes" id="UP000009168">
    <property type="component" value="Unassembled WGS sequence"/>
</dbReference>
<evidence type="ECO:0000256" key="13">
    <source>
        <dbReference type="ARBA" id="ARBA00023315"/>
    </source>
</evidence>